<sequence>MKNASRESLNDIQALRRENDALREALQALERQLAQGDERPAAKNEALLETEQRFDLLFEHSGDVLFLLESTSNGRLRLLRVNPACARLFGAPAAELAGVFVDDTQLSDLADFIYGAACRCMTRREACEDERTIESANGCRDLHAVLLPLCDASGQVRRILGIARDVTCDKRTVSLEAVRNELEGQFRSLAESSSDIICRYDRACRLVYANSGLTALMRRPLQDLLGKTPNEHQPDRRLAPYQALLEQAIETGSQCDIELRLPDTGNGPRYHHIRIFPERTLYGETVGALALGRDVTERKLAEDRLHASEQAFRAVVEHSPDYIARYDLSFRRIYANPALRSLTKEDVVGKTPAETGAFVDPVRYMRSLRTVVETRQAVTEEVRLRDAAGRIRWGHIRIVPEFTPSGEVASVLAISRDVDDLKRSEQLFRTLTENFPDMIGRFDADGRYLYVNPAVTKAFGIAQDAIVGKALGTLEIDGSAELIASIRIGIERTFAEGVSNESEARWYSESGVRVFELRHIPEHDSEGRVVSVLGVARDITWLRAMETALRDSERAFRTLAENAPDPIIRYDRECRRIYVNPEFERVCGRDAAVLLGKKAGNVLHAPAAVSRRFRDKLRAVMRTGVAAKFELNWDTPTKPQCWSVQLVPEYDARGQVQSGLTIWRDISDRKEVEQRLRESYDILRELTSRRETAREEERKRIARELHDELGQQLTALRMGASTLRIRFGPDNPELTEQVQKLLELADQTMQVVRDAVSSLRPGALDAGIAAALEWLTAEFSRGTQIGHSLSVPDETLPLAEERAIALFRIVQESLTNVARHARARHVSVTLERVGNDCLLQVRDDGCGFDPVATRKRSFGLAGMKERMLMLGGNIDIVSAPGKGTAIKVELPIGQADDAAVDRIAERA</sequence>
<dbReference type="SMART" id="SM00387">
    <property type="entry name" value="HATPase_c"/>
    <property type="match status" value="1"/>
</dbReference>
<dbReference type="RefSeq" id="WP_102644466.1">
    <property type="nucleotide sequence ID" value="NZ_PNYA01000004.1"/>
</dbReference>
<dbReference type="PROSITE" id="PS50109">
    <property type="entry name" value="HIS_KIN"/>
    <property type="match status" value="1"/>
</dbReference>
<dbReference type="PROSITE" id="PS50113">
    <property type="entry name" value="PAC"/>
    <property type="match status" value="4"/>
</dbReference>
<feature type="domain" description="PAC" evidence="7">
    <location>
        <begin position="255"/>
        <end position="307"/>
    </location>
</feature>
<dbReference type="Pfam" id="PF02518">
    <property type="entry name" value="HATPase_c"/>
    <property type="match status" value="1"/>
</dbReference>
<evidence type="ECO:0000313" key="8">
    <source>
        <dbReference type="EMBL" id="PMS22066.1"/>
    </source>
</evidence>
<gene>
    <name evidence="8" type="ORF">C0Z18_05990</name>
</gene>
<dbReference type="InterPro" id="IPR005467">
    <property type="entry name" value="His_kinase_dom"/>
</dbReference>
<evidence type="ECO:0000313" key="9">
    <source>
        <dbReference type="Proteomes" id="UP000235616"/>
    </source>
</evidence>
<comment type="caution">
    <text evidence="8">The sequence shown here is derived from an EMBL/GenBank/DDBJ whole genome shotgun (WGS) entry which is preliminary data.</text>
</comment>
<dbReference type="InterPro" id="IPR000700">
    <property type="entry name" value="PAS-assoc_C"/>
</dbReference>
<keyword evidence="9" id="KW-1185">Reference proteome</keyword>
<proteinExistence type="predicted"/>
<evidence type="ECO:0000259" key="5">
    <source>
        <dbReference type="PROSITE" id="PS50109"/>
    </source>
</evidence>
<accession>A0A2N7VY37</accession>
<dbReference type="Gene3D" id="3.30.565.10">
    <property type="entry name" value="Histidine kinase-like ATPase, C-terminal domain"/>
    <property type="match status" value="1"/>
</dbReference>
<dbReference type="SMART" id="SM00086">
    <property type="entry name" value="PAC"/>
    <property type="match status" value="4"/>
</dbReference>
<feature type="domain" description="PAC" evidence="7">
    <location>
        <begin position="378"/>
        <end position="430"/>
    </location>
</feature>
<reference evidence="8 9" key="1">
    <citation type="submission" date="2018-01" db="EMBL/GenBank/DDBJ databases">
        <title>Whole genome analyses suggest that Burkholderia sensu lato contains two further novel genera in the rhizoxinica-symbiotica group Mycetohabitans gen. nov., and Trinickia gen. nov.: implications for the evolution of diazotrophy and nodulation in the Burkholderiaceae.</title>
        <authorList>
            <person name="Estrada-de los Santos P."/>
            <person name="Palmer M."/>
            <person name="Chavez-Ramirez B."/>
            <person name="Beukes C."/>
            <person name="Steenkamp E.T."/>
            <person name="Hirsch A.M."/>
            <person name="Manyaka P."/>
            <person name="Maluk M."/>
            <person name="Lafos M."/>
            <person name="Crook M."/>
            <person name="Gross E."/>
            <person name="Simon M.F."/>
            <person name="Bueno dos Reis Junior F."/>
            <person name="Poole P.S."/>
            <person name="Venter S.N."/>
            <person name="James E.K."/>
        </authorList>
    </citation>
    <scope>NUCLEOTIDE SEQUENCE [LARGE SCALE GENOMIC DNA]</scope>
    <source>
        <strain evidence="8 9">GIMN1.004</strain>
    </source>
</reference>
<dbReference type="Gene3D" id="3.30.450.20">
    <property type="entry name" value="PAS domain"/>
    <property type="match status" value="5"/>
</dbReference>
<dbReference type="SUPFAM" id="SSF55785">
    <property type="entry name" value="PYP-like sensor domain (PAS domain)"/>
    <property type="match status" value="5"/>
</dbReference>
<feature type="coiled-coil region" evidence="4">
    <location>
        <begin position="5"/>
        <end position="39"/>
    </location>
</feature>
<dbReference type="GO" id="GO:0046983">
    <property type="term" value="F:protein dimerization activity"/>
    <property type="evidence" value="ECO:0007669"/>
    <property type="project" value="InterPro"/>
</dbReference>
<keyword evidence="1" id="KW-0808">Transferase</keyword>
<feature type="coiled-coil region" evidence="4">
    <location>
        <begin position="669"/>
        <end position="696"/>
    </location>
</feature>
<dbReference type="AlphaFoldDB" id="A0A2N7VY37"/>
<dbReference type="InterPro" id="IPR050482">
    <property type="entry name" value="Sensor_HK_TwoCompSys"/>
</dbReference>
<protein>
    <submittedName>
        <fullName evidence="8">PAS domain S-box protein</fullName>
    </submittedName>
</protein>
<keyword evidence="3" id="KW-0902">Two-component regulatory system</keyword>
<feature type="domain" description="PAS" evidence="6">
    <location>
        <begin position="424"/>
        <end position="476"/>
    </location>
</feature>
<evidence type="ECO:0000256" key="4">
    <source>
        <dbReference type="SAM" id="Coils"/>
    </source>
</evidence>
<feature type="domain" description="Histidine kinase" evidence="5">
    <location>
        <begin position="704"/>
        <end position="894"/>
    </location>
</feature>
<feature type="domain" description="PAC" evidence="7">
    <location>
        <begin position="500"/>
        <end position="551"/>
    </location>
</feature>
<dbReference type="InterPro" id="IPR011712">
    <property type="entry name" value="Sig_transdc_His_kin_sub3_dim/P"/>
</dbReference>
<evidence type="ECO:0000259" key="7">
    <source>
        <dbReference type="PROSITE" id="PS50113"/>
    </source>
</evidence>
<dbReference type="CDD" id="cd00130">
    <property type="entry name" value="PAS"/>
    <property type="match status" value="4"/>
</dbReference>
<keyword evidence="4" id="KW-0175">Coiled coil</keyword>
<dbReference type="InterPro" id="IPR001610">
    <property type="entry name" value="PAC"/>
</dbReference>
<dbReference type="SUPFAM" id="SSF55874">
    <property type="entry name" value="ATPase domain of HSP90 chaperone/DNA topoisomerase II/histidine kinase"/>
    <property type="match status" value="1"/>
</dbReference>
<dbReference type="NCBIfam" id="TIGR00229">
    <property type="entry name" value="sensory_box"/>
    <property type="match status" value="5"/>
</dbReference>
<dbReference type="GO" id="GO:0016020">
    <property type="term" value="C:membrane"/>
    <property type="evidence" value="ECO:0007669"/>
    <property type="project" value="InterPro"/>
</dbReference>
<feature type="domain" description="PAC" evidence="7">
    <location>
        <begin position="613"/>
        <end position="678"/>
    </location>
</feature>
<dbReference type="OrthoDB" id="8752517at2"/>
<name>A0A2N7VY37_9BURK</name>
<evidence type="ECO:0000259" key="6">
    <source>
        <dbReference type="PROSITE" id="PS50112"/>
    </source>
</evidence>
<feature type="domain" description="PAS" evidence="6">
    <location>
        <begin position="552"/>
        <end position="604"/>
    </location>
</feature>
<dbReference type="PROSITE" id="PS50112">
    <property type="entry name" value="PAS"/>
    <property type="match status" value="3"/>
</dbReference>
<feature type="domain" description="PAS" evidence="6">
    <location>
        <begin position="50"/>
        <end position="98"/>
    </location>
</feature>
<organism evidence="8 9">
    <name type="scientific">Trinickia dabaoshanensis</name>
    <dbReference type="NCBI Taxonomy" id="564714"/>
    <lineage>
        <taxon>Bacteria</taxon>
        <taxon>Pseudomonadati</taxon>
        <taxon>Pseudomonadota</taxon>
        <taxon>Betaproteobacteria</taxon>
        <taxon>Burkholderiales</taxon>
        <taxon>Burkholderiaceae</taxon>
        <taxon>Trinickia</taxon>
    </lineage>
</organism>
<dbReference type="Proteomes" id="UP000235616">
    <property type="component" value="Unassembled WGS sequence"/>
</dbReference>
<dbReference type="GO" id="GO:0000155">
    <property type="term" value="F:phosphorelay sensor kinase activity"/>
    <property type="evidence" value="ECO:0007669"/>
    <property type="project" value="InterPro"/>
</dbReference>
<dbReference type="Gene3D" id="1.20.5.1930">
    <property type="match status" value="1"/>
</dbReference>
<dbReference type="EMBL" id="PNYA01000004">
    <property type="protein sequence ID" value="PMS22066.1"/>
    <property type="molecule type" value="Genomic_DNA"/>
</dbReference>
<dbReference type="InterPro" id="IPR036890">
    <property type="entry name" value="HATPase_C_sf"/>
</dbReference>
<evidence type="ECO:0000256" key="1">
    <source>
        <dbReference type="ARBA" id="ARBA00022679"/>
    </source>
</evidence>
<evidence type="ECO:0000256" key="3">
    <source>
        <dbReference type="ARBA" id="ARBA00023012"/>
    </source>
</evidence>
<dbReference type="InterPro" id="IPR000014">
    <property type="entry name" value="PAS"/>
</dbReference>
<dbReference type="PANTHER" id="PTHR24421:SF59">
    <property type="entry name" value="OXYGEN SENSOR HISTIDINE KINASE NREB"/>
    <property type="match status" value="1"/>
</dbReference>
<dbReference type="Pfam" id="PF07730">
    <property type="entry name" value="HisKA_3"/>
    <property type="match status" value="1"/>
</dbReference>
<dbReference type="Pfam" id="PF08448">
    <property type="entry name" value="PAS_4"/>
    <property type="match status" value="5"/>
</dbReference>
<dbReference type="InterPro" id="IPR003594">
    <property type="entry name" value="HATPase_dom"/>
</dbReference>
<dbReference type="CDD" id="cd16917">
    <property type="entry name" value="HATPase_UhpB-NarQ-NarX-like"/>
    <property type="match status" value="1"/>
</dbReference>
<keyword evidence="2" id="KW-0418">Kinase</keyword>
<dbReference type="InterPro" id="IPR035965">
    <property type="entry name" value="PAS-like_dom_sf"/>
</dbReference>
<dbReference type="SMART" id="SM00091">
    <property type="entry name" value="PAS"/>
    <property type="match status" value="5"/>
</dbReference>
<evidence type="ECO:0000256" key="2">
    <source>
        <dbReference type="ARBA" id="ARBA00022777"/>
    </source>
</evidence>
<dbReference type="InterPro" id="IPR013656">
    <property type="entry name" value="PAS_4"/>
</dbReference>
<dbReference type="PANTHER" id="PTHR24421">
    <property type="entry name" value="NITRATE/NITRITE SENSOR PROTEIN NARX-RELATED"/>
    <property type="match status" value="1"/>
</dbReference>